<dbReference type="GO" id="GO:0046578">
    <property type="term" value="P:regulation of Ras protein signal transduction"/>
    <property type="evidence" value="ECO:0007669"/>
    <property type="project" value="TreeGrafter"/>
</dbReference>
<dbReference type="STRING" id="441959.B8MCM2"/>
<dbReference type="PANTHER" id="PTHR11362:SF78">
    <property type="entry name" value="PROTEASE INHIBITOR"/>
    <property type="match status" value="1"/>
</dbReference>
<evidence type="ECO:0000313" key="2">
    <source>
        <dbReference type="Proteomes" id="UP000001745"/>
    </source>
</evidence>
<dbReference type="HOGENOM" id="CLU_043994_7_0_1"/>
<dbReference type="GO" id="GO:0030162">
    <property type="term" value="P:regulation of proteolysis"/>
    <property type="evidence" value="ECO:0007669"/>
    <property type="project" value="TreeGrafter"/>
</dbReference>
<organism evidence="1 2">
    <name type="scientific">Talaromyces stipitatus (strain ATCC 10500 / CBS 375.48 / QM 6759 / NRRL 1006)</name>
    <name type="common">Penicillium stipitatum</name>
    <dbReference type="NCBI Taxonomy" id="441959"/>
    <lineage>
        <taxon>Eukaryota</taxon>
        <taxon>Fungi</taxon>
        <taxon>Dikarya</taxon>
        <taxon>Ascomycota</taxon>
        <taxon>Pezizomycotina</taxon>
        <taxon>Eurotiomycetes</taxon>
        <taxon>Eurotiomycetidae</taxon>
        <taxon>Eurotiales</taxon>
        <taxon>Trichocomaceae</taxon>
        <taxon>Talaromyces</taxon>
        <taxon>Talaromyces sect. Talaromyces</taxon>
    </lineage>
</organism>
<dbReference type="EMBL" id="EQ962655">
    <property type="protein sequence ID" value="EED18838.1"/>
    <property type="molecule type" value="Genomic_DNA"/>
</dbReference>
<dbReference type="SUPFAM" id="SSF49777">
    <property type="entry name" value="PEBP-like"/>
    <property type="match status" value="1"/>
</dbReference>
<dbReference type="InterPro" id="IPR035810">
    <property type="entry name" value="PEBP_euk"/>
</dbReference>
<dbReference type="InterPro" id="IPR008914">
    <property type="entry name" value="PEBP"/>
</dbReference>
<dbReference type="FunCoup" id="B8MCM2">
    <property type="interactions" value="1426"/>
</dbReference>
<name>B8MCM2_TALSN</name>
<reference evidence="2" key="1">
    <citation type="journal article" date="2015" name="Genome Announc.">
        <title>Genome sequence of the AIDS-associated pathogen Penicillium marneffei (ATCC18224) and its near taxonomic relative Talaromyces stipitatus (ATCC10500).</title>
        <authorList>
            <person name="Nierman W.C."/>
            <person name="Fedorova-Abrams N.D."/>
            <person name="Andrianopoulos A."/>
        </authorList>
    </citation>
    <scope>NUCLEOTIDE SEQUENCE [LARGE SCALE GENOMIC DNA]</scope>
    <source>
        <strain evidence="2">ATCC 10500 / CBS 375.48 / QM 6759 / NRRL 1006</strain>
    </source>
</reference>
<dbReference type="PhylomeDB" id="B8MCM2"/>
<dbReference type="eggNOG" id="KOG3346">
    <property type="taxonomic scope" value="Eukaryota"/>
</dbReference>
<dbReference type="OMA" id="MWPRIRY"/>
<proteinExistence type="predicted"/>
<accession>B8MCM2</accession>
<dbReference type="GO" id="GO:0030414">
    <property type="term" value="F:peptidase inhibitor activity"/>
    <property type="evidence" value="ECO:0007669"/>
    <property type="project" value="TreeGrafter"/>
</dbReference>
<sequence length="176" mass="19568">MSDYDNAQTALNLPKKDSEILGLAFGKRQVVPGEHIPKTEAQLAPNLSLTQATGTYIAVCIDLDAPFPCFSFLGPILHWIQSGLKPTTTVNGTTRLRATDTPFISDYVGPAPPPPSRPHRYVFLLYEQPEGFNYTKFAPPDGKKMGMWPRIRYDLKTFEKEAHLGPIVASNFFLSN</sequence>
<dbReference type="Gene3D" id="3.90.280.10">
    <property type="entry name" value="PEBP-like"/>
    <property type="match status" value="1"/>
</dbReference>
<dbReference type="VEuPathDB" id="FungiDB:TSTA_125520"/>
<dbReference type="InterPro" id="IPR036610">
    <property type="entry name" value="PEBP-like_sf"/>
</dbReference>
<dbReference type="Proteomes" id="UP000001745">
    <property type="component" value="Unassembled WGS sequence"/>
</dbReference>
<dbReference type="PANTHER" id="PTHR11362">
    <property type="entry name" value="PHOSPHATIDYLETHANOLAMINE-BINDING PROTEIN"/>
    <property type="match status" value="1"/>
</dbReference>
<dbReference type="OrthoDB" id="2506647at2759"/>
<protein>
    <submittedName>
        <fullName evidence="1">Protease inhibitor (Tfs1), putative</fullName>
    </submittedName>
</protein>
<evidence type="ECO:0000313" key="1">
    <source>
        <dbReference type="EMBL" id="EED18838.1"/>
    </source>
</evidence>
<dbReference type="InParanoid" id="B8MCM2"/>
<keyword evidence="2" id="KW-1185">Reference proteome</keyword>
<gene>
    <name evidence="1" type="ORF">TSTA_125520</name>
</gene>
<dbReference type="CDD" id="cd00866">
    <property type="entry name" value="PEBP_euk"/>
    <property type="match status" value="1"/>
</dbReference>
<dbReference type="GO" id="GO:0005543">
    <property type="term" value="F:phospholipid binding"/>
    <property type="evidence" value="ECO:0007669"/>
    <property type="project" value="TreeGrafter"/>
</dbReference>
<dbReference type="RefSeq" id="XP_002482830.1">
    <property type="nucleotide sequence ID" value="XM_002482785.1"/>
</dbReference>
<dbReference type="GeneID" id="8108383"/>
<dbReference type="Pfam" id="PF01161">
    <property type="entry name" value="PBP"/>
    <property type="match status" value="1"/>
</dbReference>
<dbReference type="AlphaFoldDB" id="B8MCM2"/>